<dbReference type="SUPFAM" id="SSF159664">
    <property type="entry name" value="CobE/GbiG C-terminal domain-like"/>
    <property type="match status" value="1"/>
</dbReference>
<dbReference type="Gene3D" id="3.30.420.180">
    <property type="entry name" value="CobE/GbiG C-terminal domain"/>
    <property type="match status" value="1"/>
</dbReference>
<evidence type="ECO:0000313" key="4">
    <source>
        <dbReference type="Proteomes" id="UP000766698"/>
    </source>
</evidence>
<accession>A0ABR6E9U5</accession>
<dbReference type="PANTHER" id="PTHR37477:SF1">
    <property type="entry name" value="COBALT-PRECORRIN-5A HYDROLASE"/>
    <property type="match status" value="1"/>
</dbReference>
<dbReference type="Proteomes" id="UP000766698">
    <property type="component" value="Unassembled WGS sequence"/>
</dbReference>
<feature type="region of interest" description="Disordered" evidence="1">
    <location>
        <begin position="109"/>
        <end position="138"/>
    </location>
</feature>
<dbReference type="PANTHER" id="PTHR37477">
    <property type="entry name" value="COBALT-PRECORRIN-5A HYDROLASE"/>
    <property type="match status" value="1"/>
</dbReference>
<dbReference type="InterPro" id="IPR036518">
    <property type="entry name" value="CobE/GbiG_C_sf"/>
</dbReference>
<evidence type="ECO:0000256" key="1">
    <source>
        <dbReference type="SAM" id="MobiDB-lite"/>
    </source>
</evidence>
<dbReference type="InterPro" id="IPR002750">
    <property type="entry name" value="CobE/GbiG_C"/>
</dbReference>
<organism evidence="3 4">
    <name type="scientific">Streptomyces durbertensis</name>
    <dbReference type="NCBI Taxonomy" id="2448886"/>
    <lineage>
        <taxon>Bacteria</taxon>
        <taxon>Bacillati</taxon>
        <taxon>Actinomycetota</taxon>
        <taxon>Actinomycetes</taxon>
        <taxon>Kitasatosporales</taxon>
        <taxon>Streptomycetaceae</taxon>
        <taxon>Streptomyces</taxon>
    </lineage>
</organism>
<dbReference type="InterPro" id="IPR052553">
    <property type="entry name" value="CbiG_hydrolase"/>
</dbReference>
<proteinExistence type="predicted"/>
<feature type="domain" description="CobE/GbiG C-terminal" evidence="2">
    <location>
        <begin position="5"/>
        <end position="129"/>
    </location>
</feature>
<evidence type="ECO:0000259" key="2">
    <source>
        <dbReference type="Pfam" id="PF01890"/>
    </source>
</evidence>
<reference evidence="4" key="1">
    <citation type="journal article" date="2020" name="Syst. Appl. Microbiol.">
        <title>Streptomyces alkaliterrae sp. nov., isolated from an alkaline soil, and emended descriptions of Streptomyces alkaliphilus, Streptomyces calidiresistens and Streptomyces durbertensis.</title>
        <authorList>
            <person name="Swiecimska M."/>
            <person name="Golinska P."/>
            <person name="Nouioui I."/>
            <person name="Wypij M."/>
            <person name="Rai M."/>
            <person name="Sangal V."/>
            <person name="Goodfellow M."/>
        </authorList>
    </citation>
    <scope>NUCLEOTIDE SEQUENCE [LARGE SCALE GENOMIC DNA]</scope>
    <source>
        <strain evidence="4">DSM 104538</strain>
    </source>
</reference>
<keyword evidence="4" id="KW-1185">Reference proteome</keyword>
<name>A0ABR6E9U5_9ACTN</name>
<sequence length="138" mass="13612">MSGFVVGVGACRGVAGAEVSTLVAEVLAAAGVDPDRVTALATVDVRGREPALLAAAAELGVPLRCHPAAELAGVDVPHPSGMARERLGTPSVAEAAALLGAGHGARLLVPKRRSSPPDGQPAMATCALAGPAEPGRTR</sequence>
<dbReference type="RefSeq" id="WP_182853544.1">
    <property type="nucleotide sequence ID" value="NZ_WMLF01000005.1"/>
</dbReference>
<gene>
    <name evidence="3" type="ORF">GL263_00735</name>
</gene>
<dbReference type="Pfam" id="PF01890">
    <property type="entry name" value="CbiG_C"/>
    <property type="match status" value="1"/>
</dbReference>
<dbReference type="EMBL" id="WMLF01000005">
    <property type="protein sequence ID" value="MBB1242110.1"/>
    <property type="molecule type" value="Genomic_DNA"/>
</dbReference>
<protein>
    <submittedName>
        <fullName evidence="3">Cobalamin biosynthesis protein</fullName>
    </submittedName>
</protein>
<evidence type="ECO:0000313" key="3">
    <source>
        <dbReference type="EMBL" id="MBB1242110.1"/>
    </source>
</evidence>
<comment type="caution">
    <text evidence="3">The sequence shown here is derived from an EMBL/GenBank/DDBJ whole genome shotgun (WGS) entry which is preliminary data.</text>
</comment>